<dbReference type="PANTHER" id="PTHR13778:SF47">
    <property type="entry name" value="LIPOPOLYSACCHARIDE 1,3-GALACTOSYLTRANSFERASE"/>
    <property type="match status" value="1"/>
</dbReference>
<dbReference type="CDD" id="cd04194">
    <property type="entry name" value="GT8_A4GalT_like"/>
    <property type="match status" value="1"/>
</dbReference>
<accession>A0ABQ3N6U0</accession>
<evidence type="ECO:0000256" key="1">
    <source>
        <dbReference type="ARBA" id="ARBA00022676"/>
    </source>
</evidence>
<dbReference type="Pfam" id="PF01501">
    <property type="entry name" value="Glyco_transf_8"/>
    <property type="match status" value="1"/>
</dbReference>
<evidence type="ECO:0000256" key="2">
    <source>
        <dbReference type="ARBA" id="ARBA00022679"/>
    </source>
</evidence>
<dbReference type="RefSeq" id="WP_223282734.1">
    <property type="nucleotide sequence ID" value="NZ_BNDS01000013.1"/>
</dbReference>
<sequence>MDTIHIAAVSTNNYARHTAVMFNSILKNNKSNNTIHFYLVGNLSEENETKIKNSLENYPAKVYFFPVSETRFTGFKLFGYFKKEAYYRLLLPELLDESIERVIYLDSDIIVKHDINDLWKVNLNNYYLAAAQDLGQCASKARKKTLSIPLHAGYFNSGVLVMDLKKWREHNIANQVIEFAKQNPNKLRSIDQDALNALLYNKWLELDPTWNYNTATINRGKSITDPAIIHFTGKRKPWSHDHHPLRNEYLRYLESTRWDII</sequence>
<dbReference type="Proteomes" id="UP000637074">
    <property type="component" value="Unassembled WGS sequence"/>
</dbReference>
<proteinExistence type="predicted"/>
<dbReference type="InterPro" id="IPR050748">
    <property type="entry name" value="Glycosyltrans_8_dom-fam"/>
</dbReference>
<comment type="caution">
    <text evidence="4">The sequence shown here is derived from an EMBL/GenBank/DDBJ whole genome shotgun (WGS) entry which is preliminary data.</text>
</comment>
<gene>
    <name evidence="4" type="primary">gspA_1</name>
    <name evidence="4" type="ORF">AM1BK_31130</name>
</gene>
<dbReference type="PANTHER" id="PTHR13778">
    <property type="entry name" value="GLYCOSYLTRANSFERASE 8 DOMAIN-CONTAINING PROTEIN"/>
    <property type="match status" value="1"/>
</dbReference>
<evidence type="ECO:0000256" key="3">
    <source>
        <dbReference type="ARBA" id="ARBA00022723"/>
    </source>
</evidence>
<dbReference type="Gene3D" id="3.90.550.10">
    <property type="entry name" value="Spore Coat Polysaccharide Biosynthesis Protein SpsA, Chain A"/>
    <property type="match status" value="1"/>
</dbReference>
<evidence type="ECO:0000313" key="5">
    <source>
        <dbReference type="Proteomes" id="UP000637074"/>
    </source>
</evidence>
<dbReference type="SUPFAM" id="SSF53448">
    <property type="entry name" value="Nucleotide-diphospho-sugar transferases"/>
    <property type="match status" value="1"/>
</dbReference>
<dbReference type="InterPro" id="IPR002495">
    <property type="entry name" value="Glyco_trans_8"/>
</dbReference>
<keyword evidence="2" id="KW-0808">Transferase</keyword>
<name>A0ABQ3N6U0_9BACI</name>
<protein>
    <submittedName>
        <fullName evidence="4">General stress protein A</fullName>
    </submittedName>
</protein>
<organism evidence="4 5">
    <name type="scientific">Neobacillus kokaensis</name>
    <dbReference type="NCBI Taxonomy" id="2759023"/>
    <lineage>
        <taxon>Bacteria</taxon>
        <taxon>Bacillati</taxon>
        <taxon>Bacillota</taxon>
        <taxon>Bacilli</taxon>
        <taxon>Bacillales</taxon>
        <taxon>Bacillaceae</taxon>
        <taxon>Neobacillus</taxon>
    </lineage>
</organism>
<reference evidence="4 5" key="1">
    <citation type="journal article" date="2022" name="Int. J. Syst. Evol. Microbiol.">
        <title>Neobacillus kokaensis sp. nov., isolated from soil.</title>
        <authorList>
            <person name="Yuki K."/>
            <person name="Matsubara H."/>
            <person name="Yamaguchi S."/>
        </authorList>
    </citation>
    <scope>NUCLEOTIDE SEQUENCE [LARGE SCALE GENOMIC DNA]</scope>
    <source>
        <strain evidence="4 5">LOB 377</strain>
    </source>
</reference>
<dbReference type="InterPro" id="IPR029044">
    <property type="entry name" value="Nucleotide-diphossugar_trans"/>
</dbReference>
<evidence type="ECO:0000313" key="4">
    <source>
        <dbReference type="EMBL" id="GHH99570.1"/>
    </source>
</evidence>
<keyword evidence="3" id="KW-0479">Metal-binding</keyword>
<keyword evidence="1" id="KW-0328">Glycosyltransferase</keyword>
<keyword evidence="5" id="KW-1185">Reference proteome</keyword>
<dbReference type="EMBL" id="BNDS01000013">
    <property type="protein sequence ID" value="GHH99570.1"/>
    <property type="molecule type" value="Genomic_DNA"/>
</dbReference>